<keyword evidence="2" id="KW-0808">Transferase</keyword>
<dbReference type="GO" id="GO:0070403">
    <property type="term" value="F:NAD+ binding"/>
    <property type="evidence" value="ECO:0007669"/>
    <property type="project" value="InterPro"/>
</dbReference>
<feature type="binding site" evidence="6">
    <location>
        <position position="25"/>
    </location>
    <ligand>
        <name>Zn(2+)</name>
        <dbReference type="ChEBI" id="CHEBI:29105"/>
    </ligand>
</feature>
<proteinExistence type="inferred from homology"/>
<dbReference type="Gene3D" id="3.40.50.1220">
    <property type="entry name" value="TPP-binding domain"/>
    <property type="match status" value="1"/>
</dbReference>
<dbReference type="AlphaFoldDB" id="A0A367IR47"/>
<dbReference type="GO" id="GO:0046872">
    <property type="term" value="F:metal ion binding"/>
    <property type="evidence" value="ECO:0007669"/>
    <property type="project" value="UniProtKB-KW"/>
</dbReference>
<dbReference type="PROSITE" id="PS50305">
    <property type="entry name" value="SIRTUIN"/>
    <property type="match status" value="1"/>
</dbReference>
<keyword evidence="3 6" id="KW-0479">Metal-binding</keyword>
<evidence type="ECO:0000313" key="9">
    <source>
        <dbReference type="Proteomes" id="UP000253551"/>
    </source>
</evidence>
<dbReference type="PANTHER" id="PTHR11085:SF6">
    <property type="entry name" value="NAD-DEPENDENT PROTEIN DEACETYLASE SIRTUIN-2"/>
    <property type="match status" value="1"/>
</dbReference>
<dbReference type="InterPro" id="IPR029035">
    <property type="entry name" value="DHS-like_NAD/FAD-binding_dom"/>
</dbReference>
<evidence type="ECO:0000256" key="3">
    <source>
        <dbReference type="ARBA" id="ARBA00022723"/>
    </source>
</evidence>
<feature type="domain" description="Deacetylase sirtuin-type" evidence="7">
    <location>
        <begin position="1"/>
        <end position="159"/>
    </location>
</feature>
<feature type="binding site" evidence="6">
    <location>
        <position position="52"/>
    </location>
    <ligand>
        <name>Zn(2+)</name>
        <dbReference type="ChEBI" id="CHEBI:29105"/>
    </ligand>
</feature>
<evidence type="ECO:0000256" key="5">
    <source>
        <dbReference type="ARBA" id="ARBA00023027"/>
    </source>
</evidence>
<dbReference type="Proteomes" id="UP000253551">
    <property type="component" value="Unassembled WGS sequence"/>
</dbReference>
<accession>A0A367IR47</accession>
<dbReference type="STRING" id="4846.A0A367IR47"/>
<name>A0A367IR47_RHIST</name>
<evidence type="ECO:0000256" key="4">
    <source>
        <dbReference type="ARBA" id="ARBA00022833"/>
    </source>
</evidence>
<keyword evidence="5" id="KW-0520">NAD</keyword>
<feature type="binding site" evidence="6">
    <location>
        <position position="28"/>
    </location>
    <ligand>
        <name>Zn(2+)</name>
        <dbReference type="ChEBI" id="CHEBI:29105"/>
    </ligand>
</feature>
<protein>
    <submittedName>
        <fullName evidence="8">NAD-dependent protein deacetylase sirtuin-2</fullName>
    </submittedName>
</protein>
<evidence type="ECO:0000256" key="2">
    <source>
        <dbReference type="ARBA" id="ARBA00022679"/>
    </source>
</evidence>
<dbReference type="GO" id="GO:0017136">
    <property type="term" value="F:histone deacetylase activity, NAD-dependent"/>
    <property type="evidence" value="ECO:0007669"/>
    <property type="project" value="TreeGrafter"/>
</dbReference>
<keyword evidence="9" id="KW-1185">Reference proteome</keyword>
<reference evidence="8 9" key="1">
    <citation type="journal article" date="2018" name="G3 (Bethesda)">
        <title>Phylogenetic and Phylogenomic Definition of Rhizopus Species.</title>
        <authorList>
            <person name="Gryganskyi A.P."/>
            <person name="Golan J."/>
            <person name="Dolatabadi S."/>
            <person name="Mondo S."/>
            <person name="Robb S."/>
            <person name="Idnurm A."/>
            <person name="Muszewska A."/>
            <person name="Steczkiewicz K."/>
            <person name="Masonjones S."/>
            <person name="Liao H.L."/>
            <person name="Gajdeczka M.T."/>
            <person name="Anike F."/>
            <person name="Vuek A."/>
            <person name="Anishchenko I.M."/>
            <person name="Voigt K."/>
            <person name="de Hoog G.S."/>
            <person name="Smith M.E."/>
            <person name="Heitman J."/>
            <person name="Vilgalys R."/>
            <person name="Stajich J.E."/>
        </authorList>
    </citation>
    <scope>NUCLEOTIDE SEQUENCE [LARGE SCALE GENOMIC DNA]</scope>
    <source>
        <strain evidence="8 9">LSU 92-RS-03</strain>
    </source>
</reference>
<comment type="similarity">
    <text evidence="1">Belongs to the sirtuin family. Class I subfamily.</text>
</comment>
<keyword evidence="4 6" id="KW-0862">Zinc</keyword>
<dbReference type="InterPro" id="IPR050134">
    <property type="entry name" value="NAD-dep_sirtuin_deacylases"/>
</dbReference>
<dbReference type="InterPro" id="IPR026590">
    <property type="entry name" value="Ssirtuin_cat_dom"/>
</dbReference>
<evidence type="ECO:0000256" key="1">
    <source>
        <dbReference type="ARBA" id="ARBA00006924"/>
    </source>
</evidence>
<feature type="binding site" evidence="6">
    <location>
        <position position="49"/>
    </location>
    <ligand>
        <name>Zn(2+)</name>
        <dbReference type="ChEBI" id="CHEBI:29105"/>
    </ligand>
</feature>
<dbReference type="EMBL" id="PJQM01006178">
    <property type="protein sequence ID" value="RCH80109.1"/>
    <property type="molecule type" value="Genomic_DNA"/>
</dbReference>
<feature type="non-terminal residue" evidence="8">
    <location>
        <position position="1"/>
    </location>
</feature>
<comment type="caution">
    <text evidence="8">The sequence shown here is derived from an EMBL/GenBank/DDBJ whole genome shotgun (WGS) entry which is preliminary data.</text>
</comment>
<dbReference type="GO" id="GO:0005634">
    <property type="term" value="C:nucleus"/>
    <property type="evidence" value="ECO:0007669"/>
    <property type="project" value="TreeGrafter"/>
</dbReference>
<feature type="active site" description="Proton acceptor" evidence="6">
    <location>
        <position position="17"/>
    </location>
</feature>
<dbReference type="Pfam" id="PF02146">
    <property type="entry name" value="SIR2"/>
    <property type="match status" value="1"/>
</dbReference>
<evidence type="ECO:0000259" key="7">
    <source>
        <dbReference type="PROSITE" id="PS50305"/>
    </source>
</evidence>
<evidence type="ECO:0000256" key="6">
    <source>
        <dbReference type="PROSITE-ProRule" id="PRU00236"/>
    </source>
</evidence>
<dbReference type="OrthoDB" id="420264at2759"/>
<dbReference type="InterPro" id="IPR003000">
    <property type="entry name" value="Sirtuin"/>
</dbReference>
<dbReference type="PANTHER" id="PTHR11085">
    <property type="entry name" value="NAD-DEPENDENT PROTEIN DEACYLASE SIRTUIN-5, MITOCHONDRIAL-RELATED"/>
    <property type="match status" value="1"/>
</dbReference>
<gene>
    <name evidence="8" type="primary">SIRT2_2</name>
    <name evidence="8" type="ORF">CU098_007487</name>
</gene>
<organism evidence="8 9">
    <name type="scientific">Rhizopus stolonifer</name>
    <name type="common">Rhizopus nigricans</name>
    <dbReference type="NCBI Taxonomy" id="4846"/>
    <lineage>
        <taxon>Eukaryota</taxon>
        <taxon>Fungi</taxon>
        <taxon>Fungi incertae sedis</taxon>
        <taxon>Mucoromycota</taxon>
        <taxon>Mucoromycotina</taxon>
        <taxon>Mucoromycetes</taxon>
        <taxon>Mucorales</taxon>
        <taxon>Mucorineae</taxon>
        <taxon>Rhizopodaceae</taxon>
        <taxon>Rhizopus</taxon>
    </lineage>
</organism>
<dbReference type="SUPFAM" id="SSF52467">
    <property type="entry name" value="DHS-like NAD/FAD-binding domain"/>
    <property type="match status" value="1"/>
</dbReference>
<evidence type="ECO:0000313" key="8">
    <source>
        <dbReference type="EMBL" id="RCH80109.1"/>
    </source>
</evidence>
<sequence>TLERLTGLDEEYIIEAHGSFASASCIECKKPADEDQVREKSLAGQVPRCESCKGLVKPDITFFGENLPKRFFDHLPDFEKADLLIVIGTSLQVHPFASLIDDVEDTVPRLLINKELVGCHNSKKSGFDFRWKYGLNRDVSYLGSCDEGIEKLAALLGWEKDLEQMYTKGHKKLKAIWEQKSKKEDIETLIVQDEDKEVDALADELEKLTAKDDSK</sequence>